<keyword evidence="5" id="KW-0597">Phosphoprotein</keyword>
<dbReference type="Pfam" id="PF00672">
    <property type="entry name" value="HAMP"/>
    <property type="match status" value="1"/>
</dbReference>
<organism evidence="14 15">
    <name type="scientific">Neobacillus cucumis</name>
    <dbReference type="NCBI Taxonomy" id="1740721"/>
    <lineage>
        <taxon>Bacteria</taxon>
        <taxon>Bacillati</taxon>
        <taxon>Bacillota</taxon>
        <taxon>Bacilli</taxon>
        <taxon>Bacillales</taxon>
        <taxon>Bacillaceae</taxon>
        <taxon>Neobacillus</taxon>
    </lineage>
</organism>
<feature type="transmembrane region" description="Helical" evidence="12">
    <location>
        <begin position="30"/>
        <end position="51"/>
    </location>
</feature>
<dbReference type="Gene3D" id="3.30.565.10">
    <property type="entry name" value="Histidine kinase-like ATPase, C-terminal domain"/>
    <property type="match status" value="1"/>
</dbReference>
<dbReference type="PANTHER" id="PTHR34220">
    <property type="entry name" value="SENSOR HISTIDINE KINASE YPDA"/>
    <property type="match status" value="1"/>
</dbReference>
<keyword evidence="15" id="KW-1185">Reference proteome</keyword>
<keyword evidence="4" id="KW-1003">Cell membrane</keyword>
<dbReference type="Gene3D" id="6.10.340.10">
    <property type="match status" value="1"/>
</dbReference>
<evidence type="ECO:0000256" key="12">
    <source>
        <dbReference type="SAM" id="Phobius"/>
    </source>
</evidence>
<evidence type="ECO:0000256" key="8">
    <source>
        <dbReference type="ARBA" id="ARBA00022777"/>
    </source>
</evidence>
<dbReference type="InterPro" id="IPR036890">
    <property type="entry name" value="HATPase_C_sf"/>
</dbReference>
<dbReference type="AlphaFoldDB" id="A0A2N5HTR6"/>
<evidence type="ECO:0000256" key="1">
    <source>
        <dbReference type="ARBA" id="ARBA00000085"/>
    </source>
</evidence>
<dbReference type="OrthoDB" id="9776552at2"/>
<keyword evidence="7 12" id="KW-0812">Transmembrane</keyword>
<dbReference type="SMART" id="SM00304">
    <property type="entry name" value="HAMP"/>
    <property type="match status" value="1"/>
</dbReference>
<dbReference type="Gene3D" id="3.30.450.20">
    <property type="entry name" value="PAS domain"/>
    <property type="match status" value="1"/>
</dbReference>
<dbReference type="InterPro" id="IPR010559">
    <property type="entry name" value="Sig_transdc_His_kin_internal"/>
</dbReference>
<comment type="catalytic activity">
    <reaction evidence="1">
        <text>ATP + protein L-histidine = ADP + protein N-phospho-L-histidine.</text>
        <dbReference type="EC" id="2.7.13.3"/>
    </reaction>
</comment>
<dbReference type="InterPro" id="IPR003660">
    <property type="entry name" value="HAMP_dom"/>
</dbReference>
<evidence type="ECO:0000256" key="3">
    <source>
        <dbReference type="ARBA" id="ARBA00012438"/>
    </source>
</evidence>
<evidence type="ECO:0000256" key="9">
    <source>
        <dbReference type="ARBA" id="ARBA00022989"/>
    </source>
</evidence>
<evidence type="ECO:0000313" key="15">
    <source>
        <dbReference type="Proteomes" id="UP000234950"/>
    </source>
</evidence>
<keyword evidence="8 14" id="KW-0418">Kinase</keyword>
<keyword evidence="11 12" id="KW-0472">Membrane</keyword>
<comment type="caution">
    <text evidence="14">The sequence shown here is derived from an EMBL/GenBank/DDBJ whole genome shotgun (WGS) entry which is preliminary data.</text>
</comment>
<evidence type="ECO:0000256" key="2">
    <source>
        <dbReference type="ARBA" id="ARBA00004651"/>
    </source>
</evidence>
<dbReference type="InterPro" id="IPR050640">
    <property type="entry name" value="Bact_2-comp_sensor_kinase"/>
</dbReference>
<protein>
    <recommendedName>
        <fullName evidence="3">histidine kinase</fullName>
        <ecNumber evidence="3">2.7.13.3</ecNumber>
    </recommendedName>
</protein>
<evidence type="ECO:0000259" key="13">
    <source>
        <dbReference type="PROSITE" id="PS50885"/>
    </source>
</evidence>
<dbReference type="Pfam" id="PF06580">
    <property type="entry name" value="His_kinase"/>
    <property type="match status" value="1"/>
</dbReference>
<evidence type="ECO:0000256" key="11">
    <source>
        <dbReference type="ARBA" id="ARBA00023136"/>
    </source>
</evidence>
<dbReference type="SUPFAM" id="SSF158472">
    <property type="entry name" value="HAMP domain-like"/>
    <property type="match status" value="1"/>
</dbReference>
<evidence type="ECO:0000256" key="5">
    <source>
        <dbReference type="ARBA" id="ARBA00022553"/>
    </source>
</evidence>
<dbReference type="SMART" id="SM00387">
    <property type="entry name" value="HATPase_c"/>
    <property type="match status" value="1"/>
</dbReference>
<dbReference type="CDD" id="cd18773">
    <property type="entry name" value="PDC1_HK_sensor"/>
    <property type="match status" value="1"/>
</dbReference>
<dbReference type="InterPro" id="IPR033479">
    <property type="entry name" value="dCache_1"/>
</dbReference>
<feature type="domain" description="HAMP" evidence="13">
    <location>
        <begin position="334"/>
        <end position="386"/>
    </location>
</feature>
<sequence>MDSKRLIKLSFNPSGLEKWRINDFSIRYKLIVLLLLISIVPSIGLSILTSMTVERIIEKQVTENTLQLIGQVNKTLESYANNMQNISYLISFNPEIKSFIDQTQDSKPSGETDSYEMKEFLRNLTTLYPEVAGILVVNSSGKYVSNELYSDSNKNLTQEKWYKQAEENKGIFKILGHPFNRDVKSYVQYKDSDVISVVRAIIDPETQKVKGVVLIDLKLRVIAEATKDARLGKTGYLMVLDERGENIYTPAKKLIKRFPLEWAAGGEAGTFFRQINGSKTQFIYQKSSFTNWTTVGVFPSNEAVSEVKEINFYMISFVFIVCLIGVTASYYLSNSMSRPIGQLMSFMNKAETGDLSVRYRGERKDELGMLGRSFNKMLIQINHLISLTEKQERQKREAELRSLQEHIKPHFLYNTLDTINWMARKQGAEDVADLVGSLSKLFRIGLSRGHDVISLSEEIEHIQSYLQIQKARYKDKLNYTLDVDPHIKNVIIPKLVLQPIVENAIYHGIKERRGPGHILIKAEDWVGDIMIRVTDDGKGISRDKLTVLQENLGTPLSEDEERITLGYGMRNTQARIKFTCGERYGLYIDSEEGKGTTVSILLPRESNDIREKDIKR</sequence>
<evidence type="ECO:0000256" key="4">
    <source>
        <dbReference type="ARBA" id="ARBA00022475"/>
    </source>
</evidence>
<dbReference type="RefSeq" id="WP_101646304.1">
    <property type="nucleotide sequence ID" value="NZ_PGVE01000015.1"/>
</dbReference>
<proteinExistence type="predicted"/>
<dbReference type="PANTHER" id="PTHR34220:SF7">
    <property type="entry name" value="SENSOR HISTIDINE KINASE YPDA"/>
    <property type="match status" value="1"/>
</dbReference>
<comment type="subcellular location">
    <subcellularLocation>
        <location evidence="2">Cell membrane</location>
        <topology evidence="2">Multi-pass membrane protein</topology>
    </subcellularLocation>
</comment>
<keyword evidence="10" id="KW-0902">Two-component regulatory system</keyword>
<evidence type="ECO:0000313" key="14">
    <source>
        <dbReference type="EMBL" id="PLS08903.1"/>
    </source>
</evidence>
<reference evidence="14 15" key="1">
    <citation type="submission" date="2017-11" db="EMBL/GenBank/DDBJ databases">
        <title>Comparitive Functional Genomics of Dry Heat Resistant strains isolated from the Viking Spacecraft.</title>
        <authorList>
            <person name="Seuylemezian A."/>
            <person name="Cooper K."/>
            <person name="Vaishampayan P."/>
        </authorList>
    </citation>
    <scope>NUCLEOTIDE SEQUENCE [LARGE SCALE GENOMIC DNA]</scope>
    <source>
        <strain evidence="14 15">V32-6</strain>
    </source>
</reference>
<dbReference type="PROSITE" id="PS50885">
    <property type="entry name" value="HAMP"/>
    <property type="match status" value="1"/>
</dbReference>
<feature type="transmembrane region" description="Helical" evidence="12">
    <location>
        <begin position="310"/>
        <end position="332"/>
    </location>
</feature>
<dbReference type="Proteomes" id="UP000234950">
    <property type="component" value="Unassembled WGS sequence"/>
</dbReference>
<dbReference type="GO" id="GO:0000155">
    <property type="term" value="F:phosphorelay sensor kinase activity"/>
    <property type="evidence" value="ECO:0007669"/>
    <property type="project" value="InterPro"/>
</dbReference>
<dbReference type="InterPro" id="IPR004358">
    <property type="entry name" value="Sig_transdc_His_kin-like_C"/>
</dbReference>
<dbReference type="EC" id="2.7.13.3" evidence="3"/>
<gene>
    <name evidence="14" type="ORF">CVD27_02405</name>
</gene>
<dbReference type="Pfam" id="PF02518">
    <property type="entry name" value="HATPase_c"/>
    <property type="match status" value="1"/>
</dbReference>
<name>A0A2N5HTR6_9BACI</name>
<dbReference type="InterPro" id="IPR003594">
    <property type="entry name" value="HATPase_dom"/>
</dbReference>
<dbReference type="SUPFAM" id="SSF55874">
    <property type="entry name" value="ATPase domain of HSP90 chaperone/DNA topoisomerase II/histidine kinase"/>
    <property type="match status" value="1"/>
</dbReference>
<dbReference type="Pfam" id="PF02743">
    <property type="entry name" value="dCache_1"/>
    <property type="match status" value="1"/>
</dbReference>
<keyword evidence="6" id="KW-0808">Transferase</keyword>
<dbReference type="CDD" id="cd06225">
    <property type="entry name" value="HAMP"/>
    <property type="match status" value="1"/>
</dbReference>
<accession>A0A2N5HTR6</accession>
<evidence type="ECO:0000256" key="10">
    <source>
        <dbReference type="ARBA" id="ARBA00023012"/>
    </source>
</evidence>
<dbReference type="PRINTS" id="PR00344">
    <property type="entry name" value="BCTRLSENSOR"/>
</dbReference>
<evidence type="ECO:0000256" key="6">
    <source>
        <dbReference type="ARBA" id="ARBA00022679"/>
    </source>
</evidence>
<keyword evidence="9 12" id="KW-1133">Transmembrane helix</keyword>
<dbReference type="EMBL" id="PGVE01000015">
    <property type="protein sequence ID" value="PLS08903.1"/>
    <property type="molecule type" value="Genomic_DNA"/>
</dbReference>
<evidence type="ECO:0000256" key="7">
    <source>
        <dbReference type="ARBA" id="ARBA00022692"/>
    </source>
</evidence>
<dbReference type="GO" id="GO:0005886">
    <property type="term" value="C:plasma membrane"/>
    <property type="evidence" value="ECO:0007669"/>
    <property type="project" value="UniProtKB-SubCell"/>
</dbReference>